<evidence type="ECO:0000313" key="8">
    <source>
        <dbReference type="Proteomes" id="UP000076858"/>
    </source>
</evidence>
<keyword evidence="3" id="KW-0862">Zinc</keyword>
<dbReference type="PROSITE" id="PS50950">
    <property type="entry name" value="ZF_THAP"/>
    <property type="match status" value="1"/>
</dbReference>
<gene>
    <name evidence="7" type="ORF">APZ42_001215</name>
</gene>
<evidence type="ECO:0000256" key="3">
    <source>
        <dbReference type="ARBA" id="ARBA00022833"/>
    </source>
</evidence>
<reference evidence="7 8" key="1">
    <citation type="submission" date="2016-03" db="EMBL/GenBank/DDBJ databases">
        <title>EvidentialGene: Evidence-directed Construction of Genes on Genomes.</title>
        <authorList>
            <person name="Gilbert D.G."/>
            <person name="Choi J.-H."/>
            <person name="Mockaitis K."/>
            <person name="Colbourne J."/>
            <person name="Pfrender M."/>
        </authorList>
    </citation>
    <scope>NUCLEOTIDE SEQUENCE [LARGE SCALE GENOMIC DNA]</scope>
    <source>
        <strain evidence="7 8">Xinb3</strain>
        <tissue evidence="7">Complete organism</tissue>
    </source>
</reference>
<dbReference type="AlphaFoldDB" id="A0A164J417"/>
<accession>A0A164J417</accession>
<dbReference type="GO" id="GO:0008270">
    <property type="term" value="F:zinc ion binding"/>
    <property type="evidence" value="ECO:0007669"/>
    <property type="project" value="UniProtKB-KW"/>
</dbReference>
<dbReference type="SUPFAM" id="SSF57716">
    <property type="entry name" value="Glucocorticoid receptor-like (DNA-binding domain)"/>
    <property type="match status" value="1"/>
</dbReference>
<proteinExistence type="predicted"/>
<dbReference type="InterPro" id="IPR026516">
    <property type="entry name" value="THAP1/10"/>
</dbReference>
<feature type="domain" description="THAP-type" evidence="6">
    <location>
        <begin position="17"/>
        <end position="106"/>
    </location>
</feature>
<dbReference type="GO" id="GO:0043565">
    <property type="term" value="F:sequence-specific DNA binding"/>
    <property type="evidence" value="ECO:0007669"/>
    <property type="project" value="InterPro"/>
</dbReference>
<evidence type="ECO:0000313" key="7">
    <source>
        <dbReference type="EMBL" id="KZS01947.1"/>
    </source>
</evidence>
<feature type="non-terminal residue" evidence="7">
    <location>
        <position position="231"/>
    </location>
</feature>
<evidence type="ECO:0000256" key="2">
    <source>
        <dbReference type="ARBA" id="ARBA00022771"/>
    </source>
</evidence>
<keyword evidence="1" id="KW-0479">Metal-binding</keyword>
<evidence type="ECO:0000256" key="4">
    <source>
        <dbReference type="ARBA" id="ARBA00023125"/>
    </source>
</evidence>
<organism evidence="7 8">
    <name type="scientific">Daphnia magna</name>
    <dbReference type="NCBI Taxonomy" id="35525"/>
    <lineage>
        <taxon>Eukaryota</taxon>
        <taxon>Metazoa</taxon>
        <taxon>Ecdysozoa</taxon>
        <taxon>Arthropoda</taxon>
        <taxon>Crustacea</taxon>
        <taxon>Branchiopoda</taxon>
        <taxon>Diplostraca</taxon>
        <taxon>Cladocera</taxon>
        <taxon>Anomopoda</taxon>
        <taxon>Daphniidae</taxon>
        <taxon>Daphnia</taxon>
    </lineage>
</organism>
<dbReference type="PANTHER" id="PTHR46600:SF11">
    <property type="entry name" value="THAP DOMAIN-CONTAINING PROTEIN 10"/>
    <property type="match status" value="1"/>
</dbReference>
<dbReference type="Proteomes" id="UP000076858">
    <property type="component" value="Unassembled WGS sequence"/>
</dbReference>
<sequence length="231" mass="26396">NFHLSYLNIKVMSNKQKKSYCYCAVESCNNSSFVTPTKHFFTVPKGVKNKLKRNSWLQAIGKDPKRLSVKSNFRVCQDHFSIPEDIEIIGSTDQMKLKPGVVPHINLWFENADTSTSDISSIHTDIEQQHVQAAYIEADSGYNHTIYLTDNVPHEVEPQHEDDDNMTLCEDIEQQHVQAAYMEADSGYNHTIYLTDNVPHEVEPQHEDDDNMTLCEDVHIPSHPLGDSDHN</sequence>
<keyword evidence="2 5" id="KW-0863">Zinc-finger</keyword>
<comment type="caution">
    <text evidence="7">The sequence shown here is derived from an EMBL/GenBank/DDBJ whole genome shotgun (WGS) entry which is preliminary data.</text>
</comment>
<name>A0A164J417_9CRUS</name>
<feature type="non-terminal residue" evidence="7">
    <location>
        <position position="1"/>
    </location>
</feature>
<dbReference type="EMBL" id="LRGB01005759">
    <property type="protein sequence ID" value="KZS01947.1"/>
    <property type="molecule type" value="Genomic_DNA"/>
</dbReference>
<dbReference type="Pfam" id="PF05485">
    <property type="entry name" value="THAP"/>
    <property type="match status" value="1"/>
</dbReference>
<keyword evidence="4 5" id="KW-0238">DNA-binding</keyword>
<dbReference type="OrthoDB" id="8123506at2759"/>
<evidence type="ECO:0000256" key="1">
    <source>
        <dbReference type="ARBA" id="ARBA00022723"/>
    </source>
</evidence>
<protein>
    <recommendedName>
        <fullName evidence="6">THAP-type domain-containing protein</fullName>
    </recommendedName>
</protein>
<evidence type="ECO:0000256" key="5">
    <source>
        <dbReference type="PROSITE-ProRule" id="PRU00309"/>
    </source>
</evidence>
<dbReference type="PANTHER" id="PTHR46600">
    <property type="entry name" value="THAP DOMAIN-CONTAINING"/>
    <property type="match status" value="1"/>
</dbReference>
<dbReference type="SMART" id="SM00980">
    <property type="entry name" value="THAP"/>
    <property type="match status" value="1"/>
</dbReference>
<evidence type="ECO:0000259" key="6">
    <source>
        <dbReference type="PROSITE" id="PS50950"/>
    </source>
</evidence>
<keyword evidence="8" id="KW-1185">Reference proteome</keyword>
<dbReference type="InterPro" id="IPR006612">
    <property type="entry name" value="THAP_Znf"/>
</dbReference>